<keyword evidence="3" id="KW-0804">Transcription</keyword>
<dbReference type="PROSITE" id="PS50949">
    <property type="entry name" value="HTH_GNTR"/>
    <property type="match status" value="1"/>
</dbReference>
<dbReference type="CDD" id="cd07377">
    <property type="entry name" value="WHTH_GntR"/>
    <property type="match status" value="1"/>
</dbReference>
<dbReference type="InterPro" id="IPR036390">
    <property type="entry name" value="WH_DNA-bd_sf"/>
</dbReference>
<organism evidence="5 6">
    <name type="scientific">Geodermatophilus sabuli</name>
    <dbReference type="NCBI Taxonomy" id="1564158"/>
    <lineage>
        <taxon>Bacteria</taxon>
        <taxon>Bacillati</taxon>
        <taxon>Actinomycetota</taxon>
        <taxon>Actinomycetes</taxon>
        <taxon>Geodermatophilales</taxon>
        <taxon>Geodermatophilaceae</taxon>
        <taxon>Geodermatophilus</taxon>
    </lineage>
</organism>
<dbReference type="Gene3D" id="1.10.10.10">
    <property type="entry name" value="Winged helix-like DNA-binding domain superfamily/Winged helix DNA-binding domain"/>
    <property type="match status" value="1"/>
</dbReference>
<reference evidence="5 6" key="1">
    <citation type="submission" date="2017-09" db="EMBL/GenBank/DDBJ databases">
        <authorList>
            <person name="Ehlers B."/>
            <person name="Leendertz F.H."/>
        </authorList>
    </citation>
    <scope>NUCLEOTIDE SEQUENCE [LARGE SCALE GENOMIC DNA]</scope>
    <source>
        <strain evidence="5 6">DSM 46844</strain>
    </source>
</reference>
<evidence type="ECO:0000313" key="6">
    <source>
        <dbReference type="Proteomes" id="UP000219514"/>
    </source>
</evidence>
<keyword evidence="2 5" id="KW-0238">DNA-binding</keyword>
<dbReference type="SUPFAM" id="SSF48008">
    <property type="entry name" value="GntR ligand-binding domain-like"/>
    <property type="match status" value="1"/>
</dbReference>
<dbReference type="GO" id="GO:0003677">
    <property type="term" value="F:DNA binding"/>
    <property type="evidence" value="ECO:0007669"/>
    <property type="project" value="UniProtKB-KW"/>
</dbReference>
<dbReference type="AlphaFoldDB" id="A0A285EDU2"/>
<evidence type="ECO:0000313" key="5">
    <source>
        <dbReference type="EMBL" id="SNX97288.1"/>
    </source>
</evidence>
<dbReference type="OrthoDB" id="8680240at2"/>
<proteinExistence type="predicted"/>
<dbReference type="InterPro" id="IPR008920">
    <property type="entry name" value="TF_FadR/GntR_C"/>
</dbReference>
<dbReference type="Gene3D" id="1.20.120.530">
    <property type="entry name" value="GntR ligand-binding domain-like"/>
    <property type="match status" value="1"/>
</dbReference>
<dbReference type="SUPFAM" id="SSF46785">
    <property type="entry name" value="Winged helix' DNA-binding domain"/>
    <property type="match status" value="1"/>
</dbReference>
<dbReference type="PANTHER" id="PTHR43537">
    <property type="entry name" value="TRANSCRIPTIONAL REGULATOR, GNTR FAMILY"/>
    <property type="match status" value="1"/>
</dbReference>
<gene>
    <name evidence="5" type="ORF">SAMN06893097_106238</name>
</gene>
<dbReference type="Pfam" id="PF00392">
    <property type="entry name" value="GntR"/>
    <property type="match status" value="1"/>
</dbReference>
<dbReference type="InterPro" id="IPR036388">
    <property type="entry name" value="WH-like_DNA-bd_sf"/>
</dbReference>
<dbReference type="InterPro" id="IPR000524">
    <property type="entry name" value="Tscrpt_reg_HTH_GntR"/>
</dbReference>
<sequence length="246" mass="27467">MYSNRMSIPLKGQAPVALNLYDLLVTVAPLDLDPSAARSLADKAYAAIRDRLIMLTIRPGDPIDDDALAQDLGVGRTPVREALKRLEVDRLVVSYPRRGTFATGMDISDLAHISEIRAQLEPLAARRAAERAARMGYAELEELATRIEDLDVTRIDRAELMRWDLSVHRTIYRAAGNPHLEDVLIRYDNLATRIFCLFLDRLPTVDAHVGEHVELLRAIAAGDADRADDLAREHVLGFERAIRAVI</sequence>
<evidence type="ECO:0000256" key="2">
    <source>
        <dbReference type="ARBA" id="ARBA00023125"/>
    </source>
</evidence>
<dbReference type="EMBL" id="OBDO01000006">
    <property type="protein sequence ID" value="SNX97288.1"/>
    <property type="molecule type" value="Genomic_DNA"/>
</dbReference>
<protein>
    <submittedName>
        <fullName evidence="5">DNA-binding transcriptional regulator, GntR family</fullName>
    </submittedName>
</protein>
<keyword evidence="1" id="KW-0805">Transcription regulation</keyword>
<dbReference type="GO" id="GO:0003700">
    <property type="term" value="F:DNA-binding transcription factor activity"/>
    <property type="evidence" value="ECO:0007669"/>
    <property type="project" value="InterPro"/>
</dbReference>
<dbReference type="Pfam" id="PF07729">
    <property type="entry name" value="FCD"/>
    <property type="match status" value="1"/>
</dbReference>
<dbReference type="SMART" id="SM00895">
    <property type="entry name" value="FCD"/>
    <property type="match status" value="1"/>
</dbReference>
<evidence type="ECO:0000259" key="4">
    <source>
        <dbReference type="PROSITE" id="PS50949"/>
    </source>
</evidence>
<accession>A0A285EDU2</accession>
<evidence type="ECO:0000256" key="1">
    <source>
        <dbReference type="ARBA" id="ARBA00023015"/>
    </source>
</evidence>
<name>A0A285EDU2_9ACTN</name>
<dbReference type="PANTHER" id="PTHR43537:SF5">
    <property type="entry name" value="UXU OPERON TRANSCRIPTIONAL REGULATOR"/>
    <property type="match status" value="1"/>
</dbReference>
<keyword evidence="6" id="KW-1185">Reference proteome</keyword>
<dbReference type="SMART" id="SM00345">
    <property type="entry name" value="HTH_GNTR"/>
    <property type="match status" value="1"/>
</dbReference>
<evidence type="ECO:0000256" key="3">
    <source>
        <dbReference type="ARBA" id="ARBA00023163"/>
    </source>
</evidence>
<feature type="domain" description="HTH gntR-type" evidence="4">
    <location>
        <begin position="38"/>
        <end position="105"/>
    </location>
</feature>
<dbReference type="Proteomes" id="UP000219514">
    <property type="component" value="Unassembled WGS sequence"/>
</dbReference>
<dbReference type="InterPro" id="IPR011711">
    <property type="entry name" value="GntR_C"/>
</dbReference>